<name>A0AAE7S1N0_9CAUD</name>
<protein>
    <submittedName>
        <fullName evidence="1">Uncharacterized protein</fullName>
    </submittedName>
</protein>
<dbReference type="GeneID" id="78058333"/>
<dbReference type="KEGG" id="vg:78058333"/>
<sequence length="115" mass="13908">MSDEQTVTLKSWDYSLDWFAVKDRKVKIAPNIHYTMQFRLGAWYLSWRTYDHEKEKWENCMYQEFRLDNPVDAVIKLGKHIYEFSKMHNEPFSDELLKLMKNVELQLTKIKGGIE</sequence>
<dbReference type="RefSeq" id="YP_010683795.1">
    <property type="nucleotide sequence ID" value="NC_071130.1"/>
</dbReference>
<accession>A0AAE7S1N0</accession>
<organism evidence="1 2">
    <name type="scientific">Klebsiella phage BUCT_47333</name>
    <dbReference type="NCBI Taxonomy" id="2849972"/>
    <lineage>
        <taxon>Viruses</taxon>
        <taxon>Duplodnaviria</taxon>
        <taxon>Heunggongvirae</taxon>
        <taxon>Uroviricota</taxon>
        <taxon>Caudoviricetes</taxon>
        <taxon>Jameshumphriesvirinae</taxon>
        <taxon>Ringroadvirus</taxon>
        <taxon>Ringroadvirus BUCT47333</taxon>
    </lineage>
</organism>
<reference evidence="1" key="1">
    <citation type="submission" date="2021-06" db="EMBL/GenBank/DDBJ databases">
        <authorList>
            <person name="Zhang G."/>
            <person name="Liu Y."/>
            <person name="Wang J."/>
            <person name="Chen Y."/>
        </authorList>
    </citation>
    <scope>NUCLEOTIDE SEQUENCE</scope>
    <source>
        <strain evidence="1">Klebsiella pneumoniae 1118</strain>
    </source>
</reference>
<evidence type="ECO:0000313" key="1">
    <source>
        <dbReference type="EMBL" id="QXG78658.1"/>
    </source>
</evidence>
<keyword evidence="2" id="KW-1185">Reference proteome</keyword>
<dbReference type="EMBL" id="MZ398021">
    <property type="protein sequence ID" value="QXG78658.1"/>
    <property type="molecule type" value="Genomic_DNA"/>
</dbReference>
<evidence type="ECO:0000313" key="2">
    <source>
        <dbReference type="Proteomes" id="UP000828234"/>
    </source>
</evidence>
<dbReference type="Proteomes" id="UP000828234">
    <property type="component" value="Segment"/>
</dbReference>
<proteinExistence type="predicted"/>